<name>A0A8J7FQJ1_9CYAN</name>
<accession>A0A8J7FQJ1</accession>
<keyword evidence="2" id="KW-0548">Nucleotidyltransferase</keyword>
<keyword evidence="2" id="KW-0695">RNA-directed DNA polymerase</keyword>
<dbReference type="InterPro" id="IPR002711">
    <property type="entry name" value="HNH"/>
</dbReference>
<dbReference type="RefSeq" id="WP_193926212.1">
    <property type="nucleotide sequence ID" value="NZ_JADEWL010000285.1"/>
</dbReference>
<sequence length="557" mass="65086">MTSTVVNVINKDYTHWQSVDWQKTNRVVKNLRRRIFKATREKRWKTLRNLQRLLMKSYSNILLAVRRCTQINQGKKTPGVDGLVVLNPTGRGILTDSLKQFIPWKPLPAKRIYIPKSKGKKRPLSIPSLIDRCLQAVVKNALEPCWEAQFEGSSYGFRPSRSTHDAIEKIFCGIRPNGRKKWIVDADIQGCFDNINHSFVLKQIGHFPARKLIKQWLQAGYVDNDVFHATETGTMQGGIISPLLANITLHGMEDALGIKYDKRGQIIGNCIVVRYADDFVCLCETEDDAQLAVEQLKPWLSQRGLQLSEEKTQIVHITQGFDFLGHNIRHYRDKSSKTGYKLLTKPSQKAIKEIRHKIRQTWLKYKSNQVKELIAKLNPIIRGWANYHRKGVARKTFESLDQWMHTRARRYAKRKHPNKNETWRKQKYFGRFNLDRKDKWVFGDHDSGIHLLKFTWFDIERHVLIPGKSSPDDPNPEIQKWFKSKRKRKSKDYKKSWQKIARNQNYVCPTCRESLFNGEELHVHHIIPKSKGGKDTYKNLQLVHLMCHQQIHYGKPA</sequence>
<evidence type="ECO:0000313" key="3">
    <source>
        <dbReference type="Proteomes" id="UP000620559"/>
    </source>
</evidence>
<dbReference type="SMART" id="SM00507">
    <property type="entry name" value="HNHc"/>
    <property type="match status" value="1"/>
</dbReference>
<reference evidence="2" key="1">
    <citation type="submission" date="2020-10" db="EMBL/GenBank/DDBJ databases">
        <authorList>
            <person name="Castelo-Branco R."/>
            <person name="Eusebio N."/>
            <person name="Adriana R."/>
            <person name="Vieira A."/>
            <person name="Brugerolle De Fraissinette N."/>
            <person name="Rezende De Castro R."/>
            <person name="Schneider M.P."/>
            <person name="Vasconcelos V."/>
            <person name="Leao P.N."/>
        </authorList>
    </citation>
    <scope>NUCLEOTIDE SEQUENCE</scope>
    <source>
        <strain evidence="2">LEGE 06105</strain>
    </source>
</reference>
<dbReference type="GO" id="GO:0004519">
    <property type="term" value="F:endonuclease activity"/>
    <property type="evidence" value="ECO:0007669"/>
    <property type="project" value="InterPro"/>
</dbReference>
<dbReference type="Pfam" id="PF00078">
    <property type="entry name" value="RVT_1"/>
    <property type="match status" value="1"/>
</dbReference>
<evidence type="ECO:0000313" key="2">
    <source>
        <dbReference type="EMBL" id="MBE9217181.1"/>
    </source>
</evidence>
<evidence type="ECO:0000259" key="1">
    <source>
        <dbReference type="PROSITE" id="PS50878"/>
    </source>
</evidence>
<dbReference type="Proteomes" id="UP000620559">
    <property type="component" value="Unassembled WGS sequence"/>
</dbReference>
<gene>
    <name evidence="2" type="primary">ltrA</name>
    <name evidence="2" type="ORF">IQ247_31790</name>
</gene>
<keyword evidence="2" id="KW-0808">Transferase</keyword>
<comment type="caution">
    <text evidence="2">The sequence shown here is derived from an EMBL/GenBank/DDBJ whole genome shotgun (WGS) entry which is preliminary data.</text>
</comment>
<dbReference type="GO" id="GO:0008270">
    <property type="term" value="F:zinc ion binding"/>
    <property type="evidence" value="ECO:0007669"/>
    <property type="project" value="InterPro"/>
</dbReference>
<dbReference type="EMBL" id="JADEWL010000285">
    <property type="protein sequence ID" value="MBE9217181.1"/>
    <property type="molecule type" value="Genomic_DNA"/>
</dbReference>
<keyword evidence="3" id="KW-1185">Reference proteome</keyword>
<organism evidence="2 3">
    <name type="scientific">Plectonema cf. radiosum LEGE 06105</name>
    <dbReference type="NCBI Taxonomy" id="945769"/>
    <lineage>
        <taxon>Bacteria</taxon>
        <taxon>Bacillati</taxon>
        <taxon>Cyanobacteriota</taxon>
        <taxon>Cyanophyceae</taxon>
        <taxon>Oscillatoriophycideae</taxon>
        <taxon>Oscillatoriales</taxon>
        <taxon>Microcoleaceae</taxon>
        <taxon>Plectonema</taxon>
    </lineage>
</organism>
<dbReference type="SUPFAM" id="SSF56672">
    <property type="entry name" value="DNA/RNA polymerases"/>
    <property type="match status" value="1"/>
</dbReference>
<dbReference type="Pfam" id="PF13655">
    <property type="entry name" value="RVT_N"/>
    <property type="match status" value="1"/>
</dbReference>
<dbReference type="GO" id="GO:0003676">
    <property type="term" value="F:nucleic acid binding"/>
    <property type="evidence" value="ECO:0007669"/>
    <property type="project" value="InterPro"/>
</dbReference>
<dbReference type="Pfam" id="PF08388">
    <property type="entry name" value="GIIM"/>
    <property type="match status" value="1"/>
</dbReference>
<dbReference type="AlphaFoldDB" id="A0A8J7FQJ1"/>
<dbReference type="PANTHER" id="PTHR34047:SF10">
    <property type="entry name" value="GROUP II INTRON-ASSOCIATED OPEN READING FRAME"/>
    <property type="match status" value="1"/>
</dbReference>
<dbReference type="InterPro" id="IPR051083">
    <property type="entry name" value="GrpII_Intron_Splice-Mob/Def"/>
</dbReference>
<dbReference type="PROSITE" id="PS50878">
    <property type="entry name" value="RT_POL"/>
    <property type="match status" value="1"/>
</dbReference>
<protein>
    <submittedName>
        <fullName evidence="2">Group II intron reverse transcriptase/maturase</fullName>
        <ecNumber evidence="2">2.7.7.49</ecNumber>
    </submittedName>
</protein>
<proteinExistence type="predicted"/>
<dbReference type="CDD" id="cd01651">
    <property type="entry name" value="RT_G2_intron"/>
    <property type="match status" value="1"/>
</dbReference>
<dbReference type="Gene3D" id="1.10.30.50">
    <property type="match status" value="1"/>
</dbReference>
<dbReference type="InterPro" id="IPR043502">
    <property type="entry name" value="DNA/RNA_pol_sf"/>
</dbReference>
<feature type="domain" description="Reverse transcriptase" evidence="1">
    <location>
        <begin position="95"/>
        <end position="328"/>
    </location>
</feature>
<dbReference type="NCBIfam" id="TIGR04416">
    <property type="entry name" value="group_II_RT_mat"/>
    <property type="match status" value="1"/>
</dbReference>
<dbReference type="PANTHER" id="PTHR34047">
    <property type="entry name" value="NUCLEAR INTRON MATURASE 1, MITOCHONDRIAL-RELATED"/>
    <property type="match status" value="1"/>
</dbReference>
<dbReference type="InterPro" id="IPR030931">
    <property type="entry name" value="Group_II_RT_mat"/>
</dbReference>
<dbReference type="Pfam" id="PF01844">
    <property type="entry name" value="HNH"/>
    <property type="match status" value="1"/>
</dbReference>
<dbReference type="CDD" id="cd00085">
    <property type="entry name" value="HNHc"/>
    <property type="match status" value="1"/>
</dbReference>
<dbReference type="EC" id="2.7.7.49" evidence="2"/>
<dbReference type="GO" id="GO:0003964">
    <property type="term" value="F:RNA-directed DNA polymerase activity"/>
    <property type="evidence" value="ECO:0007669"/>
    <property type="project" value="UniProtKB-KW"/>
</dbReference>
<dbReference type="InterPro" id="IPR025960">
    <property type="entry name" value="RVT_N"/>
</dbReference>
<dbReference type="InterPro" id="IPR000477">
    <property type="entry name" value="RT_dom"/>
</dbReference>
<dbReference type="InterPro" id="IPR003615">
    <property type="entry name" value="HNH_nuc"/>
</dbReference>
<dbReference type="InterPro" id="IPR013597">
    <property type="entry name" value="Mat_intron_G2"/>
</dbReference>